<reference evidence="1 2" key="1">
    <citation type="journal article" date="2019" name="Commun. Biol.">
        <title>The bagworm genome reveals a unique fibroin gene that provides high tensile strength.</title>
        <authorList>
            <person name="Kono N."/>
            <person name="Nakamura H."/>
            <person name="Ohtoshi R."/>
            <person name="Tomita M."/>
            <person name="Numata K."/>
            <person name="Arakawa K."/>
        </authorList>
    </citation>
    <scope>NUCLEOTIDE SEQUENCE [LARGE SCALE GENOMIC DNA]</scope>
</reference>
<dbReference type="Proteomes" id="UP000299102">
    <property type="component" value="Unassembled WGS sequence"/>
</dbReference>
<keyword evidence="2" id="KW-1185">Reference proteome</keyword>
<dbReference type="EMBL" id="BGZK01000680">
    <property type="protein sequence ID" value="GBP55865.1"/>
    <property type="molecule type" value="Genomic_DNA"/>
</dbReference>
<evidence type="ECO:0000313" key="1">
    <source>
        <dbReference type="EMBL" id="GBP55865.1"/>
    </source>
</evidence>
<sequence>MVPRFLNLIPGSAFASNLGHTLDLDPISTLLWNNIPVFNFGPSPAFASHPGLSHDSPLCPAFKSDSATISESSGGLSIVSITPQRLPISRSPLQQHTFPPSHTVYQEVATSEESRVSMGAGDSLYFDSSHALLSPCPFPP</sequence>
<name>A0A4C1X0N5_EUMVA</name>
<comment type="caution">
    <text evidence="1">The sequence shown here is derived from an EMBL/GenBank/DDBJ whole genome shotgun (WGS) entry which is preliminary data.</text>
</comment>
<dbReference type="AlphaFoldDB" id="A0A4C1X0N5"/>
<protein>
    <submittedName>
        <fullName evidence="1">Uncharacterized protein</fullName>
    </submittedName>
</protein>
<gene>
    <name evidence="1" type="ORF">EVAR_89689_1</name>
</gene>
<evidence type="ECO:0000313" key="2">
    <source>
        <dbReference type="Proteomes" id="UP000299102"/>
    </source>
</evidence>
<proteinExistence type="predicted"/>
<accession>A0A4C1X0N5</accession>
<organism evidence="1 2">
    <name type="scientific">Eumeta variegata</name>
    <name type="common">Bagworm moth</name>
    <name type="synonym">Eumeta japonica</name>
    <dbReference type="NCBI Taxonomy" id="151549"/>
    <lineage>
        <taxon>Eukaryota</taxon>
        <taxon>Metazoa</taxon>
        <taxon>Ecdysozoa</taxon>
        <taxon>Arthropoda</taxon>
        <taxon>Hexapoda</taxon>
        <taxon>Insecta</taxon>
        <taxon>Pterygota</taxon>
        <taxon>Neoptera</taxon>
        <taxon>Endopterygota</taxon>
        <taxon>Lepidoptera</taxon>
        <taxon>Glossata</taxon>
        <taxon>Ditrysia</taxon>
        <taxon>Tineoidea</taxon>
        <taxon>Psychidae</taxon>
        <taxon>Oiketicinae</taxon>
        <taxon>Eumeta</taxon>
    </lineage>
</organism>